<keyword evidence="7 13" id="KW-0963">Cytoplasm</keyword>
<keyword evidence="8 13" id="KW-0808">Transferase</keyword>
<dbReference type="HAMAP" id="MF_00145">
    <property type="entry name" value="Phosphoglyc_kinase"/>
    <property type="match status" value="1"/>
</dbReference>
<evidence type="ECO:0000256" key="9">
    <source>
        <dbReference type="ARBA" id="ARBA00022741"/>
    </source>
</evidence>
<comment type="catalytic activity">
    <reaction evidence="1 13 16">
        <text>(2R)-3-phosphoglycerate + ATP = (2R)-3-phospho-glyceroyl phosphate + ADP</text>
        <dbReference type="Rhea" id="RHEA:14801"/>
        <dbReference type="ChEBI" id="CHEBI:30616"/>
        <dbReference type="ChEBI" id="CHEBI:57604"/>
        <dbReference type="ChEBI" id="CHEBI:58272"/>
        <dbReference type="ChEBI" id="CHEBI:456216"/>
        <dbReference type="EC" id="2.7.2.3"/>
    </reaction>
</comment>
<evidence type="ECO:0000256" key="1">
    <source>
        <dbReference type="ARBA" id="ARBA00000642"/>
    </source>
</evidence>
<comment type="similarity">
    <text evidence="3 13 16">Belongs to the phosphoglycerate kinase family.</text>
</comment>
<dbReference type="GO" id="GO:0005524">
    <property type="term" value="F:ATP binding"/>
    <property type="evidence" value="ECO:0007669"/>
    <property type="project" value="UniProtKB-KW"/>
</dbReference>
<dbReference type="GO" id="GO:0004618">
    <property type="term" value="F:phosphoglycerate kinase activity"/>
    <property type="evidence" value="ECO:0007669"/>
    <property type="project" value="UniProtKB-UniRule"/>
</dbReference>
<feature type="binding site" evidence="13 15">
    <location>
        <position position="328"/>
    </location>
    <ligand>
        <name>ATP</name>
        <dbReference type="ChEBI" id="CHEBI:30616"/>
    </ligand>
</feature>
<comment type="caution">
    <text evidence="13">Lacks conserved residue(s) required for the propagation of feature annotation.</text>
</comment>
<dbReference type="InterPro" id="IPR015824">
    <property type="entry name" value="Phosphoglycerate_kinase_N"/>
</dbReference>
<comment type="caution">
    <text evidence="17">The sequence shown here is derived from an EMBL/GenBank/DDBJ whole genome shotgun (WGS) entry which is preliminary data.</text>
</comment>
<evidence type="ECO:0000256" key="16">
    <source>
        <dbReference type="RuleBase" id="RU000532"/>
    </source>
</evidence>
<dbReference type="GO" id="GO:0043531">
    <property type="term" value="F:ADP binding"/>
    <property type="evidence" value="ECO:0007669"/>
    <property type="project" value="TreeGrafter"/>
</dbReference>
<dbReference type="PANTHER" id="PTHR11406">
    <property type="entry name" value="PHOSPHOGLYCERATE KINASE"/>
    <property type="match status" value="1"/>
</dbReference>
<dbReference type="FunFam" id="3.40.50.1260:FF:000031">
    <property type="entry name" value="Phosphoglycerate kinase 1"/>
    <property type="match status" value="1"/>
</dbReference>
<feature type="binding site" evidence="14">
    <location>
        <position position="156"/>
    </location>
    <ligand>
        <name>(2R)-3-phosphoglycerate</name>
        <dbReference type="ChEBI" id="CHEBI:58272"/>
    </ligand>
</feature>
<keyword evidence="12 13" id="KW-0324">Glycolysis</keyword>
<dbReference type="SUPFAM" id="SSF53748">
    <property type="entry name" value="Phosphoglycerate kinase"/>
    <property type="match status" value="1"/>
</dbReference>
<evidence type="ECO:0000313" key="17">
    <source>
        <dbReference type="EMBL" id="OGK53287.1"/>
    </source>
</evidence>
<dbReference type="PRINTS" id="PR00477">
    <property type="entry name" value="PHGLYCKINASE"/>
</dbReference>
<feature type="binding site" evidence="13">
    <location>
        <position position="123"/>
    </location>
    <ligand>
        <name>substrate</name>
    </ligand>
</feature>
<evidence type="ECO:0000256" key="2">
    <source>
        <dbReference type="ARBA" id="ARBA00004838"/>
    </source>
</evidence>
<feature type="binding site" evidence="13 14">
    <location>
        <begin position="64"/>
        <end position="67"/>
    </location>
    <ligand>
        <name>substrate</name>
    </ligand>
</feature>
<evidence type="ECO:0000256" key="8">
    <source>
        <dbReference type="ARBA" id="ARBA00022679"/>
    </source>
</evidence>
<feature type="binding site" evidence="13">
    <location>
        <position position="41"/>
    </location>
    <ligand>
        <name>substrate</name>
    </ligand>
</feature>
<evidence type="ECO:0000256" key="13">
    <source>
        <dbReference type="HAMAP-Rule" id="MF_00145"/>
    </source>
</evidence>
<dbReference type="Pfam" id="PF00162">
    <property type="entry name" value="PGK"/>
    <property type="match status" value="1"/>
</dbReference>
<evidence type="ECO:0000256" key="7">
    <source>
        <dbReference type="ARBA" id="ARBA00022490"/>
    </source>
</evidence>
<dbReference type="Gene3D" id="3.40.50.1260">
    <property type="entry name" value="Phosphoglycerate kinase, N-terminal domain"/>
    <property type="match status" value="2"/>
</dbReference>
<evidence type="ECO:0000256" key="10">
    <source>
        <dbReference type="ARBA" id="ARBA00022777"/>
    </source>
</evidence>
<dbReference type="EMBL" id="MGAV01000021">
    <property type="protein sequence ID" value="OGK53287.1"/>
    <property type="molecule type" value="Genomic_DNA"/>
</dbReference>
<gene>
    <name evidence="13" type="primary">pgk</name>
    <name evidence="17" type="ORF">A3H78_03205</name>
</gene>
<dbReference type="GO" id="GO:0006096">
    <property type="term" value="P:glycolytic process"/>
    <property type="evidence" value="ECO:0007669"/>
    <property type="project" value="UniProtKB-UniRule"/>
</dbReference>
<feature type="binding site" evidence="14">
    <location>
        <position position="123"/>
    </location>
    <ligand>
        <name>(2R)-3-phosphoglycerate</name>
        <dbReference type="ChEBI" id="CHEBI:58272"/>
    </ligand>
</feature>
<feature type="binding site" evidence="13 14">
    <location>
        <begin position="25"/>
        <end position="27"/>
    </location>
    <ligand>
        <name>substrate</name>
    </ligand>
</feature>
<dbReference type="GO" id="GO:0006094">
    <property type="term" value="P:gluconeogenesis"/>
    <property type="evidence" value="ECO:0007669"/>
    <property type="project" value="TreeGrafter"/>
</dbReference>
<comment type="subcellular location">
    <subcellularLocation>
        <location evidence="13">Cytoplasm</location>
    </subcellularLocation>
</comment>
<dbReference type="PANTHER" id="PTHR11406:SF23">
    <property type="entry name" value="PHOSPHOGLYCERATE KINASE 1, CHLOROPLASTIC-RELATED"/>
    <property type="match status" value="1"/>
</dbReference>
<dbReference type="FunFam" id="3.40.50.1260:FF:000006">
    <property type="entry name" value="Phosphoglycerate kinase"/>
    <property type="match status" value="1"/>
</dbReference>
<dbReference type="PIRSF" id="PIRSF000724">
    <property type="entry name" value="Pgk"/>
    <property type="match status" value="1"/>
</dbReference>
<dbReference type="AlphaFoldDB" id="A0A1F7JCF6"/>
<evidence type="ECO:0000256" key="5">
    <source>
        <dbReference type="ARBA" id="ARBA00013061"/>
    </source>
</evidence>
<comment type="pathway">
    <text evidence="2 13">Carbohydrate degradation; glycolysis; pyruvate from D-glyceraldehyde 3-phosphate: step 2/5.</text>
</comment>
<evidence type="ECO:0000256" key="3">
    <source>
        <dbReference type="ARBA" id="ARBA00008982"/>
    </source>
</evidence>
<dbReference type="InterPro" id="IPR036043">
    <property type="entry name" value="Phosphoglycerate_kinase_sf"/>
</dbReference>
<accession>A0A1F7JCF6</accession>
<keyword evidence="11 13" id="KW-0067">ATP-binding</keyword>
<evidence type="ECO:0000256" key="14">
    <source>
        <dbReference type="PIRSR" id="PIRSR000724-1"/>
    </source>
</evidence>
<dbReference type="GO" id="GO:0005829">
    <property type="term" value="C:cytosol"/>
    <property type="evidence" value="ECO:0007669"/>
    <property type="project" value="TreeGrafter"/>
</dbReference>
<dbReference type="UniPathway" id="UPA00109">
    <property type="reaction ID" value="UER00185"/>
</dbReference>
<dbReference type="Proteomes" id="UP000177418">
    <property type="component" value="Unassembled WGS sequence"/>
</dbReference>
<evidence type="ECO:0000256" key="15">
    <source>
        <dbReference type="PIRSR" id="PIRSR000724-2"/>
    </source>
</evidence>
<keyword evidence="9 13" id="KW-0547">Nucleotide-binding</keyword>
<proteinExistence type="inferred from homology"/>
<evidence type="ECO:0000256" key="12">
    <source>
        <dbReference type="ARBA" id="ARBA00023152"/>
    </source>
</evidence>
<name>A0A1F7JCF6_9BACT</name>
<reference evidence="17 18" key="1">
    <citation type="journal article" date="2016" name="Nat. Commun.">
        <title>Thousands of microbial genomes shed light on interconnected biogeochemical processes in an aquifer system.</title>
        <authorList>
            <person name="Anantharaman K."/>
            <person name="Brown C.T."/>
            <person name="Hug L.A."/>
            <person name="Sharon I."/>
            <person name="Castelle C.J."/>
            <person name="Probst A.J."/>
            <person name="Thomas B.C."/>
            <person name="Singh A."/>
            <person name="Wilkins M.J."/>
            <person name="Karaoz U."/>
            <person name="Brodie E.L."/>
            <person name="Williams K.H."/>
            <person name="Hubbard S.S."/>
            <person name="Banfield J.F."/>
        </authorList>
    </citation>
    <scope>NUCLEOTIDE SEQUENCE [LARGE SCALE GENOMIC DNA]</scope>
</reference>
<dbReference type="EC" id="2.7.2.3" evidence="5 13"/>
<evidence type="ECO:0000256" key="4">
    <source>
        <dbReference type="ARBA" id="ARBA00011245"/>
    </source>
</evidence>
<dbReference type="InterPro" id="IPR001576">
    <property type="entry name" value="Phosphoglycerate_kinase"/>
</dbReference>
<organism evidence="17 18">
    <name type="scientific">Candidatus Roizmanbacteria bacterium RIFCSPLOWO2_02_FULL_36_11</name>
    <dbReference type="NCBI Taxonomy" id="1802071"/>
    <lineage>
        <taxon>Bacteria</taxon>
        <taxon>Candidatus Roizmaniibacteriota</taxon>
    </lineage>
</organism>
<feature type="binding site" evidence="14">
    <location>
        <position position="41"/>
    </location>
    <ligand>
        <name>(2R)-3-phosphoglycerate</name>
        <dbReference type="ChEBI" id="CHEBI:58272"/>
    </ligand>
</feature>
<feature type="binding site" evidence="13">
    <location>
        <position position="156"/>
    </location>
    <ligand>
        <name>substrate</name>
    </ligand>
</feature>
<sequence>MIAGFNIKTIDDAVIQNKRVIIRVDFNVSLSNEGQITDDTRIRQAIPTIKKLLQQQNKLILISHLGRPKGIDPKYSLRPIIDRLTSFVSGYTVKLMTDFESDNKQHIIADQKKNEIILLENIRFFKGEKENDSGFAKKLARMADIYVDDAFGSVHRSHASIVGIANYIPGYAGLLLQKEIEMLSKITKNPQRPLIAILAGAKISTKIGLISRFMKIADYILLGGGIANTLLQVQGYQVGKSLVESTANEAAKQVLASVENSPCKLILPLDAVCGNLQDPNIKPEVHPIAEIPSNLAIYDLGPATEIEFDKVIKQGKTIVWNGPVGLFENQLYRHCTDTIYDSIISTENAVTIIGGGDTLVAISDKKSNDKITHISTGGGAMLEFIEKGTLPGIDALTVSASGLGSDRNH</sequence>
<evidence type="ECO:0000313" key="18">
    <source>
        <dbReference type="Proteomes" id="UP000177418"/>
    </source>
</evidence>
<feature type="binding site" evidence="13 15">
    <location>
        <position position="206"/>
    </location>
    <ligand>
        <name>ATP</name>
        <dbReference type="ChEBI" id="CHEBI:30616"/>
    </ligand>
</feature>
<keyword evidence="10 13" id="KW-0418">Kinase</keyword>
<evidence type="ECO:0000256" key="6">
    <source>
        <dbReference type="ARBA" id="ARBA00016471"/>
    </source>
</evidence>
<feature type="binding site" evidence="13 15">
    <location>
        <begin position="355"/>
        <end position="358"/>
    </location>
    <ligand>
        <name>ATP</name>
        <dbReference type="ChEBI" id="CHEBI:30616"/>
    </ligand>
</feature>
<protein>
    <recommendedName>
        <fullName evidence="6 13">Phosphoglycerate kinase</fullName>
        <ecNumber evidence="5 13">2.7.2.3</ecNumber>
    </recommendedName>
</protein>
<evidence type="ECO:0000256" key="11">
    <source>
        <dbReference type="ARBA" id="ARBA00022840"/>
    </source>
</evidence>
<comment type="subunit">
    <text evidence="4 13">Monomer.</text>
</comment>